<keyword evidence="4" id="KW-1003">Cell membrane</keyword>
<dbReference type="PROSITE" id="PS50893">
    <property type="entry name" value="ABC_TRANSPORTER_2"/>
    <property type="match status" value="1"/>
</dbReference>
<dbReference type="GO" id="GO:0005524">
    <property type="term" value="F:ATP binding"/>
    <property type="evidence" value="ECO:0007669"/>
    <property type="project" value="UniProtKB-KW"/>
</dbReference>
<feature type="domain" description="ABC transporter" evidence="8">
    <location>
        <begin position="5"/>
        <end position="255"/>
    </location>
</feature>
<comment type="subcellular location">
    <subcellularLocation>
        <location evidence="1">Cell inner membrane</location>
        <topology evidence="1">Peripheral membrane protein</topology>
    </subcellularLocation>
</comment>
<evidence type="ECO:0000256" key="2">
    <source>
        <dbReference type="ARBA" id="ARBA00005417"/>
    </source>
</evidence>
<evidence type="ECO:0000256" key="1">
    <source>
        <dbReference type="ARBA" id="ARBA00004417"/>
    </source>
</evidence>
<keyword evidence="5" id="KW-0547">Nucleotide-binding</keyword>
<dbReference type="GO" id="GO:0005886">
    <property type="term" value="C:plasma membrane"/>
    <property type="evidence" value="ECO:0007669"/>
    <property type="project" value="UniProtKB-SubCell"/>
</dbReference>
<keyword evidence="6 9" id="KW-0067">ATP-binding</keyword>
<dbReference type="CDD" id="cd03257">
    <property type="entry name" value="ABC_NikE_OppD_transporters"/>
    <property type="match status" value="1"/>
</dbReference>
<dbReference type="FunFam" id="3.40.50.300:FF:000016">
    <property type="entry name" value="Oligopeptide ABC transporter ATP-binding component"/>
    <property type="match status" value="1"/>
</dbReference>
<dbReference type="PANTHER" id="PTHR43297">
    <property type="entry name" value="OLIGOPEPTIDE TRANSPORT ATP-BINDING PROTEIN APPD"/>
    <property type="match status" value="1"/>
</dbReference>
<evidence type="ECO:0000256" key="5">
    <source>
        <dbReference type="ARBA" id="ARBA00022741"/>
    </source>
</evidence>
<dbReference type="Pfam" id="PF08352">
    <property type="entry name" value="oligo_HPY"/>
    <property type="match status" value="1"/>
</dbReference>
<dbReference type="PANTHER" id="PTHR43297:SF2">
    <property type="entry name" value="DIPEPTIDE TRANSPORT ATP-BINDING PROTEIN DPPD"/>
    <property type="match status" value="1"/>
</dbReference>
<evidence type="ECO:0000256" key="4">
    <source>
        <dbReference type="ARBA" id="ARBA00022475"/>
    </source>
</evidence>
<dbReference type="PROSITE" id="PS00211">
    <property type="entry name" value="ABC_TRANSPORTER_1"/>
    <property type="match status" value="1"/>
</dbReference>
<evidence type="ECO:0000256" key="7">
    <source>
        <dbReference type="ARBA" id="ARBA00023136"/>
    </source>
</evidence>
<dbReference type="Pfam" id="PF00005">
    <property type="entry name" value="ABC_tran"/>
    <property type="match status" value="1"/>
</dbReference>
<keyword evidence="3" id="KW-0813">Transport</keyword>
<dbReference type="GO" id="GO:0015833">
    <property type="term" value="P:peptide transport"/>
    <property type="evidence" value="ECO:0007669"/>
    <property type="project" value="InterPro"/>
</dbReference>
<keyword evidence="7" id="KW-0472">Membrane</keyword>
<evidence type="ECO:0000313" key="9">
    <source>
        <dbReference type="EMBL" id="TSH90145.1"/>
    </source>
</evidence>
<evidence type="ECO:0000259" key="8">
    <source>
        <dbReference type="PROSITE" id="PS50893"/>
    </source>
</evidence>
<dbReference type="AlphaFoldDB" id="A0A556AB77"/>
<dbReference type="EMBL" id="VLTJ01000039">
    <property type="protein sequence ID" value="TSH90145.1"/>
    <property type="molecule type" value="Genomic_DNA"/>
</dbReference>
<gene>
    <name evidence="9" type="ORF">FOZ76_20085</name>
</gene>
<reference evidence="9 10" key="1">
    <citation type="submission" date="2019-07" db="EMBL/GenBank/DDBJ databases">
        <title>Qingshengfaniella alkalisoli gen. nov., sp. nov., isolated from saline soil.</title>
        <authorList>
            <person name="Xu L."/>
            <person name="Huang X.-X."/>
            <person name="Sun J.-Q."/>
        </authorList>
    </citation>
    <scope>NUCLEOTIDE SEQUENCE [LARGE SCALE GENOMIC DNA]</scope>
    <source>
        <strain evidence="9 10">DSM 27279</strain>
    </source>
</reference>
<evidence type="ECO:0000256" key="6">
    <source>
        <dbReference type="ARBA" id="ARBA00022840"/>
    </source>
</evidence>
<dbReference type="RefSeq" id="WP_143950059.1">
    <property type="nucleotide sequence ID" value="NZ_BAABMB010000003.1"/>
</dbReference>
<dbReference type="NCBIfam" id="TIGR01727">
    <property type="entry name" value="oligo_HPY"/>
    <property type="match status" value="1"/>
</dbReference>
<comment type="caution">
    <text evidence="9">The sequence shown here is derived from an EMBL/GenBank/DDBJ whole genome shotgun (WGS) entry which is preliminary data.</text>
</comment>
<organism evidence="9 10">
    <name type="scientific">Verticiella sediminum</name>
    <dbReference type="NCBI Taxonomy" id="1247510"/>
    <lineage>
        <taxon>Bacteria</taxon>
        <taxon>Pseudomonadati</taxon>
        <taxon>Pseudomonadota</taxon>
        <taxon>Betaproteobacteria</taxon>
        <taxon>Burkholderiales</taxon>
        <taxon>Alcaligenaceae</taxon>
        <taxon>Verticiella</taxon>
    </lineage>
</organism>
<dbReference type="Gene3D" id="3.40.50.300">
    <property type="entry name" value="P-loop containing nucleotide triphosphate hydrolases"/>
    <property type="match status" value="1"/>
</dbReference>
<dbReference type="SUPFAM" id="SSF52540">
    <property type="entry name" value="P-loop containing nucleoside triphosphate hydrolases"/>
    <property type="match status" value="1"/>
</dbReference>
<dbReference type="SMART" id="SM00382">
    <property type="entry name" value="AAA"/>
    <property type="match status" value="1"/>
</dbReference>
<keyword evidence="10" id="KW-1185">Reference proteome</keyword>
<dbReference type="InterPro" id="IPR003439">
    <property type="entry name" value="ABC_transporter-like_ATP-bd"/>
</dbReference>
<dbReference type="InterPro" id="IPR013563">
    <property type="entry name" value="Oligopep_ABC_C"/>
</dbReference>
<sequence>MEPLLQVNNLCLSVGPMGRRGAVVRDLELALQPGERLGLVGESGSGKSLTALAIMGLLSEAVTVESGEIRFMGNDLLRLDARAMRHVRGKEISMIFQEPLTALNPVMRVGEQIAEVLLEHRELSVRDARRKAVELLDLVGIRQPAESYARYPHQFSGGMRQRVMIAMAVACRPRLLIADEPTTALDVTVQAQIIDLLDRLQQETGVAILLISHNLALVGNFCNRIAVMYAGDVVETGECPDVLVHPHHPYTRALLDCLPAELDSAAGGERLNEIGGQVPAPADMAPGCRFAQRCSQALPSCASVLPPLRRHPERPGTSWHCIE</sequence>
<dbReference type="InterPro" id="IPR017871">
    <property type="entry name" value="ABC_transporter-like_CS"/>
</dbReference>
<dbReference type="GO" id="GO:0055085">
    <property type="term" value="P:transmembrane transport"/>
    <property type="evidence" value="ECO:0007669"/>
    <property type="project" value="UniProtKB-ARBA"/>
</dbReference>
<accession>A0A556AB77</accession>
<evidence type="ECO:0000313" key="10">
    <source>
        <dbReference type="Proteomes" id="UP000318405"/>
    </source>
</evidence>
<name>A0A556AB77_9BURK</name>
<dbReference type="GO" id="GO:0016887">
    <property type="term" value="F:ATP hydrolysis activity"/>
    <property type="evidence" value="ECO:0007669"/>
    <property type="project" value="InterPro"/>
</dbReference>
<comment type="similarity">
    <text evidence="2">Belongs to the ABC transporter superfamily.</text>
</comment>
<proteinExistence type="inferred from homology"/>
<protein>
    <submittedName>
        <fullName evidence="9">ABC transporter ATP-binding protein</fullName>
    </submittedName>
</protein>
<evidence type="ECO:0000256" key="3">
    <source>
        <dbReference type="ARBA" id="ARBA00022448"/>
    </source>
</evidence>
<dbReference type="OrthoDB" id="9802772at2"/>
<dbReference type="InterPro" id="IPR027417">
    <property type="entry name" value="P-loop_NTPase"/>
</dbReference>
<dbReference type="InterPro" id="IPR003593">
    <property type="entry name" value="AAA+_ATPase"/>
</dbReference>
<dbReference type="Proteomes" id="UP000318405">
    <property type="component" value="Unassembled WGS sequence"/>
</dbReference>
<dbReference type="InterPro" id="IPR050388">
    <property type="entry name" value="ABC_Ni/Peptide_Import"/>
</dbReference>